<reference evidence="1" key="1">
    <citation type="journal article" date="2015" name="Nature">
        <title>Complex archaea that bridge the gap between prokaryotes and eukaryotes.</title>
        <authorList>
            <person name="Spang A."/>
            <person name="Saw J.H."/>
            <person name="Jorgensen S.L."/>
            <person name="Zaremba-Niedzwiedzka K."/>
            <person name="Martijn J."/>
            <person name="Lind A.E."/>
            <person name="van Eijk R."/>
            <person name="Schleper C."/>
            <person name="Guy L."/>
            <person name="Ettema T.J."/>
        </authorList>
    </citation>
    <scope>NUCLEOTIDE SEQUENCE</scope>
</reference>
<accession>A0A0F9AJL5</accession>
<protein>
    <submittedName>
        <fullName evidence="1">Uncharacterized protein</fullName>
    </submittedName>
</protein>
<dbReference type="Gene3D" id="2.60.40.680">
    <property type="match status" value="1"/>
</dbReference>
<proteinExistence type="predicted"/>
<evidence type="ECO:0000313" key="1">
    <source>
        <dbReference type="EMBL" id="KKL09769.1"/>
    </source>
</evidence>
<name>A0A0F9AJL5_9ZZZZ</name>
<dbReference type="EMBL" id="LAZR01042333">
    <property type="protein sequence ID" value="KKL09769.1"/>
    <property type="molecule type" value="Genomic_DNA"/>
</dbReference>
<comment type="caution">
    <text evidence="1">The sequence shown here is derived from an EMBL/GenBank/DDBJ whole genome shotgun (WGS) entry which is preliminary data.</text>
</comment>
<feature type="non-terminal residue" evidence="1">
    <location>
        <position position="1"/>
    </location>
</feature>
<dbReference type="AlphaFoldDB" id="A0A0F9AJL5"/>
<organism evidence="1">
    <name type="scientific">marine sediment metagenome</name>
    <dbReference type="NCBI Taxonomy" id="412755"/>
    <lineage>
        <taxon>unclassified sequences</taxon>
        <taxon>metagenomes</taxon>
        <taxon>ecological metagenomes</taxon>
    </lineage>
</organism>
<sequence length="139" mass="15023">PTASYSAYLDVQKTRVGFDVAVYLRNVHLAGKFSAFQFDTDFPSGIIFLGITPGEIIQNFGVGYNAVKGHSKEGRVGGYASSLDAVDGMEDQVADDELFVTLHFEGPLGAYFGVSLHNWKLTLGANVLPATLPDNIKHQ</sequence>
<gene>
    <name evidence="1" type="ORF">LCGC14_2562520</name>
</gene>